<keyword evidence="1" id="KW-0614">Plasmid</keyword>
<proteinExistence type="predicted"/>
<name>A0A974ZRE6_9NOCA</name>
<gene>
    <name evidence="1" type="ORF">JWS13_01370</name>
</gene>
<sequence length="122" mass="13693">MDPIVPRRITENDEELVHGLPRPVNLPVSESLWVMLRDDAADCATRESRLLIAAIRLEQVVERLRLQERMADVASSRGIVIRWVEEGAGLRCRFEVSGEIARDGLTLEEAQFSLGIDAPSSR</sequence>
<reference evidence="1 2" key="2">
    <citation type="journal article" date="2022" name="Arch. Microbiol.">
        <title>Rhodococcus pseudokoreensis sp. nov. isolated from the rhizosphere of young M26 apple rootstocks.</title>
        <authorList>
            <person name="Kampfer P."/>
            <person name="Glaeser S.P."/>
            <person name="Blom J."/>
            <person name="Wolf J."/>
            <person name="Benning S."/>
            <person name="Schloter M."/>
            <person name="Neumann-Schaal M."/>
        </authorList>
    </citation>
    <scope>NUCLEOTIDE SEQUENCE [LARGE SCALE GENOMIC DNA]</scope>
    <source>
        <strain evidence="1 2">R79</strain>
    </source>
</reference>
<dbReference type="RefSeq" id="WP_206004030.1">
    <property type="nucleotide sequence ID" value="NZ_CP070614.1"/>
</dbReference>
<protein>
    <submittedName>
        <fullName evidence="1">Uncharacterized protein</fullName>
    </submittedName>
</protein>
<keyword evidence="2" id="KW-1185">Reference proteome</keyword>
<evidence type="ECO:0000313" key="1">
    <source>
        <dbReference type="EMBL" id="QSE87342.1"/>
    </source>
</evidence>
<geneLocation type="plasmid" evidence="1 2">
    <name>unnamed5</name>
</geneLocation>
<dbReference type="EMBL" id="CP070614">
    <property type="protein sequence ID" value="QSE87342.1"/>
    <property type="molecule type" value="Genomic_DNA"/>
</dbReference>
<dbReference type="Proteomes" id="UP000662986">
    <property type="component" value="Plasmid unnamed5"/>
</dbReference>
<evidence type="ECO:0000313" key="2">
    <source>
        <dbReference type="Proteomes" id="UP000662986"/>
    </source>
</evidence>
<accession>A0A974ZRE6</accession>
<reference evidence="1 2" key="1">
    <citation type="journal article" date="2021" name="Microbiol. Resour. Announc.">
        <title>Complete Genome Sequences of Two Rhodococcus sp. Strains with Large and Linear Chromosomes, Isolated from Apple Rhizosphere.</title>
        <authorList>
            <person name="Benning S."/>
            <person name="Brugnone N."/>
            <person name="Siani R."/>
            <person name="Kublik S."/>
            <person name="Schloter M."/>
            <person name="Rad V."/>
        </authorList>
    </citation>
    <scope>NUCLEOTIDE SEQUENCE [LARGE SCALE GENOMIC DNA]</scope>
    <source>
        <strain evidence="1 2">R79</strain>
    </source>
</reference>
<organism evidence="1 2">
    <name type="scientific">Rhodococcus pseudokoreensis</name>
    <dbReference type="NCBI Taxonomy" id="2811421"/>
    <lineage>
        <taxon>Bacteria</taxon>
        <taxon>Bacillati</taxon>
        <taxon>Actinomycetota</taxon>
        <taxon>Actinomycetes</taxon>
        <taxon>Mycobacteriales</taxon>
        <taxon>Nocardiaceae</taxon>
        <taxon>Rhodococcus</taxon>
    </lineage>
</organism>